<dbReference type="Pfam" id="PF08275">
    <property type="entry name" value="DNAG_N"/>
    <property type="match status" value="1"/>
</dbReference>
<keyword evidence="8 12" id="KW-0862">Zinc</keyword>
<comment type="domain">
    <text evidence="12">Contains an N-terminal zinc-binding domain, a central core domain that contains the primase activity, and a C-terminal DnaB-binding domain.</text>
</comment>
<dbReference type="PROSITE" id="PS50880">
    <property type="entry name" value="TOPRIM"/>
    <property type="match status" value="1"/>
</dbReference>
<dbReference type="GO" id="GO:0000428">
    <property type="term" value="C:DNA-directed RNA polymerase complex"/>
    <property type="evidence" value="ECO:0007669"/>
    <property type="project" value="UniProtKB-KW"/>
</dbReference>
<dbReference type="GO" id="GO:0008270">
    <property type="term" value="F:zinc ion binding"/>
    <property type="evidence" value="ECO:0007669"/>
    <property type="project" value="UniProtKB-UniRule"/>
</dbReference>
<dbReference type="InterPro" id="IPR034151">
    <property type="entry name" value="TOPRIM_DnaG_bac"/>
</dbReference>
<comment type="similarity">
    <text evidence="12 13">Belongs to the DnaG primase family.</text>
</comment>
<comment type="function">
    <text evidence="12 13">RNA polymerase that catalyzes the synthesis of short RNA molecules used as primers for DNA polymerase during DNA replication.</text>
</comment>
<evidence type="ECO:0000256" key="5">
    <source>
        <dbReference type="ARBA" id="ARBA00022705"/>
    </source>
</evidence>
<evidence type="ECO:0000256" key="8">
    <source>
        <dbReference type="ARBA" id="ARBA00022833"/>
    </source>
</evidence>
<evidence type="ECO:0000256" key="13">
    <source>
        <dbReference type="PIRNR" id="PIRNR002811"/>
    </source>
</evidence>
<dbReference type="EMBL" id="LNYJ01000011">
    <property type="protein sequence ID" value="KTD17389.1"/>
    <property type="molecule type" value="Genomic_DNA"/>
</dbReference>
<dbReference type="CDD" id="cd03364">
    <property type="entry name" value="TOPRIM_DnaG_primases"/>
    <property type="match status" value="1"/>
</dbReference>
<dbReference type="GO" id="GO:0006269">
    <property type="term" value="P:DNA replication, synthesis of primer"/>
    <property type="evidence" value="ECO:0007669"/>
    <property type="project" value="UniProtKB-UniRule"/>
</dbReference>
<evidence type="ECO:0000256" key="11">
    <source>
        <dbReference type="ARBA" id="ARBA00023163"/>
    </source>
</evidence>
<dbReference type="Gene3D" id="1.10.860.10">
    <property type="entry name" value="DNAb Helicase, Chain A"/>
    <property type="match status" value="1"/>
</dbReference>
<dbReference type="InterPro" id="IPR016136">
    <property type="entry name" value="DNA_helicase_N/primase_C"/>
</dbReference>
<keyword evidence="3 12" id="KW-0808">Transferase</keyword>
<evidence type="ECO:0000256" key="3">
    <source>
        <dbReference type="ARBA" id="ARBA00022679"/>
    </source>
</evidence>
<keyword evidence="5 12" id="KW-0235">DNA replication</keyword>
<dbReference type="GO" id="GO:0003677">
    <property type="term" value="F:DNA binding"/>
    <property type="evidence" value="ECO:0007669"/>
    <property type="project" value="UniProtKB-KW"/>
</dbReference>
<evidence type="ECO:0000259" key="15">
    <source>
        <dbReference type="PROSITE" id="PS50880"/>
    </source>
</evidence>
<comment type="subunit">
    <text evidence="12">Monomer. Interacts with DnaB.</text>
</comment>
<dbReference type="FunFam" id="3.90.580.10:FF:000001">
    <property type="entry name" value="DNA primase"/>
    <property type="match status" value="1"/>
</dbReference>
<evidence type="ECO:0000313" key="16">
    <source>
        <dbReference type="EMBL" id="KTD17389.1"/>
    </source>
</evidence>
<feature type="domain" description="Toprim" evidence="15">
    <location>
        <begin position="252"/>
        <end position="334"/>
    </location>
</feature>
<name>A0A0W0VBX7_9GAMM</name>
<dbReference type="PIRSF" id="PIRSF002811">
    <property type="entry name" value="DnaG"/>
    <property type="match status" value="1"/>
</dbReference>
<dbReference type="InterPro" id="IPR013173">
    <property type="entry name" value="DNA_primase_DnaG_DnaB-bd_dom"/>
</dbReference>
<evidence type="ECO:0000256" key="9">
    <source>
        <dbReference type="ARBA" id="ARBA00022842"/>
    </source>
</evidence>
<dbReference type="Pfam" id="PF01807">
    <property type="entry name" value="Zn_ribbon_DnaG"/>
    <property type="match status" value="1"/>
</dbReference>
<keyword evidence="1 12" id="KW-0240">DNA-directed RNA polymerase</keyword>
<keyword evidence="17" id="KW-1185">Reference proteome</keyword>
<dbReference type="SUPFAM" id="SSF117023">
    <property type="entry name" value="DNA primase DnaG, C-terminal domain"/>
    <property type="match status" value="1"/>
</dbReference>
<dbReference type="FunFam" id="3.40.1360.10:FF:000002">
    <property type="entry name" value="DNA primase"/>
    <property type="match status" value="1"/>
</dbReference>
<dbReference type="GO" id="GO:1990077">
    <property type="term" value="C:primosome complex"/>
    <property type="evidence" value="ECO:0007669"/>
    <property type="project" value="UniProtKB-KW"/>
</dbReference>
<reference evidence="16 17" key="1">
    <citation type="submission" date="2015-11" db="EMBL/GenBank/DDBJ databases">
        <title>Genomic analysis of 38 Legionella species identifies large and diverse effector repertoires.</title>
        <authorList>
            <person name="Burstein D."/>
            <person name="Amaro F."/>
            <person name="Zusman T."/>
            <person name="Lifshitz Z."/>
            <person name="Cohen O."/>
            <person name="Gilbert J.A."/>
            <person name="Pupko T."/>
            <person name="Shuman H.A."/>
            <person name="Segal G."/>
        </authorList>
    </citation>
    <scope>NUCLEOTIDE SEQUENCE [LARGE SCALE GENOMIC DNA]</scope>
    <source>
        <strain evidence="16 17">BL-540</strain>
    </source>
</reference>
<dbReference type="Gene3D" id="1.20.50.20">
    <property type="entry name" value="DnaG, RNA polymerase domain, helical bundle"/>
    <property type="match status" value="1"/>
</dbReference>
<evidence type="ECO:0000256" key="6">
    <source>
        <dbReference type="ARBA" id="ARBA00022723"/>
    </source>
</evidence>
<dbReference type="InterPro" id="IPR006295">
    <property type="entry name" value="DNA_primase_DnaG"/>
</dbReference>
<dbReference type="GO" id="GO:0005737">
    <property type="term" value="C:cytoplasm"/>
    <property type="evidence" value="ECO:0007669"/>
    <property type="project" value="TreeGrafter"/>
</dbReference>
<dbReference type="InterPro" id="IPR006171">
    <property type="entry name" value="TOPRIM_dom"/>
</dbReference>
<dbReference type="FunFam" id="3.90.980.10:FF:000001">
    <property type="entry name" value="DNA primase"/>
    <property type="match status" value="1"/>
</dbReference>
<dbReference type="GO" id="GO:0003899">
    <property type="term" value="F:DNA-directed RNA polymerase activity"/>
    <property type="evidence" value="ECO:0007669"/>
    <property type="project" value="UniProtKB-UniRule"/>
</dbReference>
<evidence type="ECO:0000256" key="7">
    <source>
        <dbReference type="ARBA" id="ARBA00022771"/>
    </source>
</evidence>
<comment type="caution">
    <text evidence="16">The sequence shown here is derived from an EMBL/GenBank/DDBJ whole genome shotgun (WGS) entry which is preliminary data.</text>
</comment>
<dbReference type="Gene3D" id="3.90.980.10">
    <property type="entry name" value="DNA primase, catalytic core, N-terminal domain"/>
    <property type="match status" value="1"/>
</dbReference>
<gene>
    <name evidence="12" type="primary">dnaG</name>
    <name evidence="16" type="ORF">Ljor_1695</name>
</gene>
<comment type="cofactor">
    <cofactor evidence="12 13 14">
        <name>Zn(2+)</name>
        <dbReference type="ChEBI" id="CHEBI:29105"/>
    </cofactor>
    <text evidence="12 13 14">Binds 1 zinc ion per monomer.</text>
</comment>
<dbReference type="NCBIfam" id="TIGR01391">
    <property type="entry name" value="dnaG"/>
    <property type="match status" value="1"/>
</dbReference>
<dbReference type="RefSeq" id="WP_058471147.1">
    <property type="nucleotide sequence ID" value="NZ_CAAAIC010000009.1"/>
</dbReference>
<evidence type="ECO:0000256" key="14">
    <source>
        <dbReference type="PIRSR" id="PIRSR002811-1"/>
    </source>
</evidence>
<dbReference type="OrthoDB" id="9803773at2"/>
<dbReference type="AlphaFoldDB" id="A0A0W0VBX7"/>
<dbReference type="InterPro" id="IPR013264">
    <property type="entry name" value="DNAG_N"/>
</dbReference>
<dbReference type="SUPFAM" id="SSF56731">
    <property type="entry name" value="DNA primase core"/>
    <property type="match status" value="1"/>
</dbReference>
<comment type="catalytic activity">
    <reaction evidence="12">
        <text>ssDNA + n NTP = ssDNA/pppN(pN)n-1 hybrid + (n-1) diphosphate.</text>
        <dbReference type="EC" id="2.7.7.101"/>
    </reaction>
</comment>
<dbReference type="InterPro" id="IPR019475">
    <property type="entry name" value="DNA_primase_DnaB-bd"/>
</dbReference>
<protein>
    <recommendedName>
        <fullName evidence="12 13">DNA primase</fullName>
        <ecNumber evidence="12">2.7.7.101</ecNumber>
    </recommendedName>
</protein>
<evidence type="ECO:0000256" key="1">
    <source>
        <dbReference type="ARBA" id="ARBA00022478"/>
    </source>
</evidence>
<dbReference type="SMART" id="SM00766">
    <property type="entry name" value="DnaG_DnaB_bind"/>
    <property type="match status" value="1"/>
</dbReference>
<dbReference type="SUPFAM" id="SSF57783">
    <property type="entry name" value="Zinc beta-ribbon"/>
    <property type="match status" value="1"/>
</dbReference>
<evidence type="ECO:0000256" key="10">
    <source>
        <dbReference type="ARBA" id="ARBA00023125"/>
    </source>
</evidence>
<keyword evidence="4 12" id="KW-0548">Nucleotidyltransferase</keyword>
<evidence type="ECO:0000313" key="17">
    <source>
        <dbReference type="Proteomes" id="UP000055035"/>
    </source>
</evidence>
<organism evidence="16 17">
    <name type="scientific">Legionella jordanis</name>
    <dbReference type="NCBI Taxonomy" id="456"/>
    <lineage>
        <taxon>Bacteria</taxon>
        <taxon>Pseudomonadati</taxon>
        <taxon>Pseudomonadota</taxon>
        <taxon>Gammaproteobacteria</taxon>
        <taxon>Legionellales</taxon>
        <taxon>Legionellaceae</taxon>
        <taxon>Legionella</taxon>
    </lineage>
</organism>
<proteinExistence type="inferred from homology"/>
<evidence type="ECO:0000256" key="4">
    <source>
        <dbReference type="ARBA" id="ARBA00022695"/>
    </source>
</evidence>
<dbReference type="Pfam" id="PF08278">
    <property type="entry name" value="DnaG_DnaB_bind"/>
    <property type="match status" value="1"/>
</dbReference>
<dbReference type="InterPro" id="IPR037068">
    <property type="entry name" value="DNA_primase_core_N_sf"/>
</dbReference>
<accession>A0A0W0VBX7</accession>
<dbReference type="InterPro" id="IPR050219">
    <property type="entry name" value="DnaG_primase"/>
</dbReference>
<dbReference type="InterPro" id="IPR002694">
    <property type="entry name" value="Znf_CHC2"/>
</dbReference>
<feature type="zinc finger region" description="CHC2-type" evidence="12 14">
    <location>
        <begin position="40"/>
        <end position="64"/>
    </location>
</feature>
<dbReference type="InterPro" id="IPR036977">
    <property type="entry name" value="DNA_primase_Znf_CHC2"/>
</dbReference>
<dbReference type="STRING" id="456.Ljor_1695"/>
<dbReference type="Gene3D" id="3.40.1360.10">
    <property type="match status" value="1"/>
</dbReference>
<dbReference type="Proteomes" id="UP000055035">
    <property type="component" value="Unassembled WGS sequence"/>
</dbReference>
<dbReference type="Gene3D" id="3.90.580.10">
    <property type="entry name" value="Zinc finger, CHC2-type domain"/>
    <property type="match status" value="1"/>
</dbReference>
<keyword evidence="2 12" id="KW-0639">Primosome</keyword>
<evidence type="ECO:0000256" key="2">
    <source>
        <dbReference type="ARBA" id="ARBA00022515"/>
    </source>
</evidence>
<dbReference type="SMART" id="SM00400">
    <property type="entry name" value="ZnF_CHCC"/>
    <property type="match status" value="1"/>
</dbReference>
<sequence>MSGLIPQPFIDELLTRTDIIELIDGYVPLKKAGHSFVACCPFHNEKTPSFNVVAKKQFYHCFGCGASGNAISFIMNYLNQGFVEAVETLASRIGLQIPREGRSEKQQQSLSLYQLLSQVSQLYQKLLKAKGEAAIAYLKQRGLSGEIAKLYQLGYAPAEWQTLEKYFKRHRAELITTGMLIEKNDGKTYDRYRDRIMFPIHDRHGRIIGFGGRAIASSQKPKYLNSPETIIFQKSRELYGLHQILKSQKSVDHILIVEGYMDVIALAQHGIFNAVAALGTATSIYHIQLLSKYSQKLIFCFDGDNAGRQAAWRALESCLPQLHSGLNASFIFLPEGHDPDSLVREEGSERFKERLHRAKPLNQFFLESISQQLDLHSVAGKSQLINAAKPYLLKIQDSPYKQLLFDELARISHIESHRLDQMITNKTESAIHVKSISRTPIRMAIALLIQHPEIFKACQEHFNPEWLEGKEQEILQTLIQQIKDYPQANTAFLIELWRASPFFDALTKLAGWDHQVPEQAMSKEFIDIILLLQKQNLENKINSYIEKSRNQGLTLSERLKLQEMLKQKASND</sequence>
<dbReference type="InterPro" id="IPR030846">
    <property type="entry name" value="DnaG_bac"/>
</dbReference>
<keyword evidence="9" id="KW-0460">Magnesium</keyword>
<dbReference type="Pfam" id="PF13155">
    <property type="entry name" value="Toprim_2"/>
    <property type="match status" value="1"/>
</dbReference>
<dbReference type="PATRIC" id="fig|456.5.peg.1809"/>
<dbReference type="PANTHER" id="PTHR30313">
    <property type="entry name" value="DNA PRIMASE"/>
    <property type="match status" value="1"/>
</dbReference>
<keyword evidence="7 12" id="KW-0863">Zinc-finger</keyword>
<evidence type="ECO:0000256" key="12">
    <source>
        <dbReference type="HAMAP-Rule" id="MF_00974"/>
    </source>
</evidence>
<dbReference type="PANTHER" id="PTHR30313:SF2">
    <property type="entry name" value="DNA PRIMASE"/>
    <property type="match status" value="1"/>
</dbReference>
<dbReference type="Pfam" id="PF10410">
    <property type="entry name" value="DnaB_bind"/>
    <property type="match status" value="1"/>
</dbReference>
<dbReference type="EC" id="2.7.7.101" evidence="12"/>
<dbReference type="SMART" id="SM00493">
    <property type="entry name" value="TOPRIM"/>
    <property type="match status" value="1"/>
</dbReference>
<keyword evidence="6 12" id="KW-0479">Metal-binding</keyword>
<dbReference type="HAMAP" id="MF_00974">
    <property type="entry name" value="DNA_primase_DnaG"/>
    <property type="match status" value="1"/>
</dbReference>
<keyword evidence="11 12" id="KW-0804">Transcription</keyword>
<keyword evidence="10 12" id="KW-0238">DNA-binding</keyword>